<dbReference type="PROSITE" id="PS50110">
    <property type="entry name" value="RESPONSE_REGULATORY"/>
    <property type="match status" value="1"/>
</dbReference>
<dbReference type="EC" id="2.7.13.3" evidence="2"/>
<proteinExistence type="predicted"/>
<dbReference type="GO" id="GO:0000160">
    <property type="term" value="P:phosphorelay signal transduction system"/>
    <property type="evidence" value="ECO:0007669"/>
    <property type="project" value="UniProtKB-KW"/>
</dbReference>
<dbReference type="OrthoDB" id="9813024at2"/>
<keyword evidence="7" id="KW-0902">Two-component regulatory system</keyword>
<dbReference type="InterPro" id="IPR001789">
    <property type="entry name" value="Sig_transdc_resp-reg_receiver"/>
</dbReference>
<dbReference type="SUPFAM" id="SSF52172">
    <property type="entry name" value="CheY-like"/>
    <property type="match status" value="1"/>
</dbReference>
<dbReference type="PROSITE" id="PS50109">
    <property type="entry name" value="HIS_KIN"/>
    <property type="match status" value="1"/>
</dbReference>
<dbReference type="CDD" id="cd00156">
    <property type="entry name" value="REC"/>
    <property type="match status" value="1"/>
</dbReference>
<dbReference type="GO" id="GO:0004673">
    <property type="term" value="F:protein histidine kinase activity"/>
    <property type="evidence" value="ECO:0007669"/>
    <property type="project" value="UniProtKB-EC"/>
</dbReference>
<evidence type="ECO:0000259" key="11">
    <source>
        <dbReference type="PROSITE" id="PS50110"/>
    </source>
</evidence>
<dbReference type="PANTHER" id="PTHR43065:SF46">
    <property type="entry name" value="C4-DICARBOXYLATE TRANSPORT SENSOR PROTEIN DCTB"/>
    <property type="match status" value="1"/>
</dbReference>
<feature type="domain" description="Histidine kinase" evidence="10">
    <location>
        <begin position="1"/>
        <end position="196"/>
    </location>
</feature>
<protein>
    <recommendedName>
        <fullName evidence="2">histidine kinase</fullName>
        <ecNumber evidence="2">2.7.13.3</ecNumber>
    </recommendedName>
</protein>
<dbReference type="InterPro" id="IPR036890">
    <property type="entry name" value="HATPase_C_sf"/>
</dbReference>
<dbReference type="STRING" id="1246637.MTBBW1_820017"/>
<feature type="domain" description="Response regulatory" evidence="11">
    <location>
        <begin position="215"/>
        <end position="331"/>
    </location>
</feature>
<accession>A0A1W1HKI2</accession>
<feature type="region of interest" description="Disordered" evidence="9">
    <location>
        <begin position="89"/>
        <end position="108"/>
    </location>
</feature>
<dbReference type="PANTHER" id="PTHR43065">
    <property type="entry name" value="SENSOR HISTIDINE KINASE"/>
    <property type="match status" value="1"/>
</dbReference>
<organism evidence="12 13">
    <name type="scientific">Desulfamplus magnetovallimortis</name>
    <dbReference type="NCBI Taxonomy" id="1246637"/>
    <lineage>
        <taxon>Bacteria</taxon>
        <taxon>Pseudomonadati</taxon>
        <taxon>Thermodesulfobacteriota</taxon>
        <taxon>Desulfobacteria</taxon>
        <taxon>Desulfobacterales</taxon>
        <taxon>Desulfobacteraceae</taxon>
        <taxon>Desulfamplus</taxon>
    </lineage>
</organism>
<keyword evidence="6" id="KW-0067">ATP-binding</keyword>
<dbReference type="Proteomes" id="UP000191931">
    <property type="component" value="Unassembled WGS sequence"/>
</dbReference>
<dbReference type="Gene3D" id="3.30.565.10">
    <property type="entry name" value="Histidine kinase-like ATPase, C-terminal domain"/>
    <property type="match status" value="1"/>
</dbReference>
<sequence length="345" mass="38409">MIRQLLSFCRKGEQKREPVKIDELLEESSQLLRSSIPRNIKIRSNIADNIPPISGDATQIQQVILNLCTNAAHAMEKNGGTLTIELHEIPSLPTPDNHEQDGSVNDTESTQTFSALHSGSANKYVQLIIRDTGCGIEPAIKDKIFDPYFTTKDIDKGTGMGLSIVQGIVKSHDGHISVSSTQGRGTRFKILFPAVSDSRNQEIATPLRSLHGNEQILIVDDEPMLVEMFCEALEHFGYRVTSCTNPLRALSRFKESPWKFDLVMTDMSMPDISGDRLMEELLLIRPDIPIIVCSGFNAALEREELINKGAKEVLDKPFDIETLGLTIRQVLENNGSYLSEEKKCS</sequence>
<evidence type="ECO:0000256" key="6">
    <source>
        <dbReference type="ARBA" id="ARBA00022840"/>
    </source>
</evidence>
<evidence type="ECO:0000313" key="12">
    <source>
        <dbReference type="EMBL" id="SLM32925.1"/>
    </source>
</evidence>
<dbReference type="Pfam" id="PF02518">
    <property type="entry name" value="HATPase_c"/>
    <property type="match status" value="1"/>
</dbReference>
<keyword evidence="8" id="KW-0597">Phosphoprotein</keyword>
<dbReference type="SMART" id="SM00387">
    <property type="entry name" value="HATPase_c"/>
    <property type="match status" value="1"/>
</dbReference>
<keyword evidence="5 12" id="KW-0418">Kinase</keyword>
<evidence type="ECO:0000256" key="2">
    <source>
        <dbReference type="ARBA" id="ARBA00012438"/>
    </source>
</evidence>
<evidence type="ECO:0000256" key="1">
    <source>
        <dbReference type="ARBA" id="ARBA00000085"/>
    </source>
</evidence>
<dbReference type="GO" id="GO:0005524">
    <property type="term" value="F:ATP binding"/>
    <property type="evidence" value="ECO:0007669"/>
    <property type="project" value="UniProtKB-KW"/>
</dbReference>
<feature type="modified residue" description="4-aspartylphosphate" evidence="8">
    <location>
        <position position="266"/>
    </location>
</feature>
<evidence type="ECO:0000256" key="7">
    <source>
        <dbReference type="ARBA" id="ARBA00023012"/>
    </source>
</evidence>
<comment type="catalytic activity">
    <reaction evidence="1">
        <text>ATP + protein L-histidine = ADP + protein N-phospho-L-histidine.</text>
        <dbReference type="EC" id="2.7.13.3"/>
    </reaction>
</comment>
<evidence type="ECO:0000256" key="4">
    <source>
        <dbReference type="ARBA" id="ARBA00022741"/>
    </source>
</evidence>
<evidence type="ECO:0000313" key="13">
    <source>
        <dbReference type="Proteomes" id="UP000191931"/>
    </source>
</evidence>
<keyword evidence="3 12" id="KW-0808">Transferase</keyword>
<dbReference type="RefSeq" id="WP_080802791.1">
    <property type="nucleotide sequence ID" value="NZ_LT828543.1"/>
</dbReference>
<dbReference type="EMBL" id="FWEV01000328">
    <property type="protein sequence ID" value="SLM32925.1"/>
    <property type="molecule type" value="Genomic_DNA"/>
</dbReference>
<reference evidence="12 13" key="1">
    <citation type="submission" date="2017-03" db="EMBL/GenBank/DDBJ databases">
        <authorList>
            <person name="Afonso C.L."/>
            <person name="Miller P.J."/>
            <person name="Scott M.A."/>
            <person name="Spackman E."/>
            <person name="Goraichik I."/>
            <person name="Dimitrov K.M."/>
            <person name="Suarez D.L."/>
            <person name="Swayne D.E."/>
        </authorList>
    </citation>
    <scope>NUCLEOTIDE SEQUENCE [LARGE SCALE GENOMIC DNA]</scope>
    <source>
        <strain evidence="12">PRJEB14757</strain>
    </source>
</reference>
<name>A0A1W1HKI2_9BACT</name>
<evidence type="ECO:0000256" key="5">
    <source>
        <dbReference type="ARBA" id="ARBA00022777"/>
    </source>
</evidence>
<dbReference type="InterPro" id="IPR005467">
    <property type="entry name" value="His_kinase_dom"/>
</dbReference>
<dbReference type="Gene3D" id="3.40.50.2300">
    <property type="match status" value="1"/>
</dbReference>
<dbReference type="PRINTS" id="PR00344">
    <property type="entry name" value="BCTRLSENSOR"/>
</dbReference>
<evidence type="ECO:0000256" key="9">
    <source>
        <dbReference type="SAM" id="MobiDB-lite"/>
    </source>
</evidence>
<evidence type="ECO:0000256" key="3">
    <source>
        <dbReference type="ARBA" id="ARBA00022679"/>
    </source>
</evidence>
<dbReference type="InterPro" id="IPR004358">
    <property type="entry name" value="Sig_transdc_His_kin-like_C"/>
</dbReference>
<keyword evidence="13" id="KW-1185">Reference proteome</keyword>
<dbReference type="SMART" id="SM00448">
    <property type="entry name" value="REC"/>
    <property type="match status" value="1"/>
</dbReference>
<dbReference type="InterPro" id="IPR011006">
    <property type="entry name" value="CheY-like_superfamily"/>
</dbReference>
<evidence type="ECO:0000259" key="10">
    <source>
        <dbReference type="PROSITE" id="PS50109"/>
    </source>
</evidence>
<dbReference type="Pfam" id="PF00072">
    <property type="entry name" value="Response_reg"/>
    <property type="match status" value="1"/>
</dbReference>
<dbReference type="SUPFAM" id="SSF55874">
    <property type="entry name" value="ATPase domain of HSP90 chaperone/DNA topoisomerase II/histidine kinase"/>
    <property type="match status" value="1"/>
</dbReference>
<dbReference type="InterPro" id="IPR003594">
    <property type="entry name" value="HATPase_dom"/>
</dbReference>
<keyword evidence="4" id="KW-0547">Nucleotide-binding</keyword>
<dbReference type="AlphaFoldDB" id="A0A1W1HKI2"/>
<gene>
    <name evidence="12" type="ORF">MTBBW1_820017</name>
</gene>
<evidence type="ECO:0000256" key="8">
    <source>
        <dbReference type="PROSITE-ProRule" id="PRU00169"/>
    </source>
</evidence>